<dbReference type="InterPro" id="IPR016039">
    <property type="entry name" value="Thiolase-like"/>
</dbReference>
<evidence type="ECO:0000313" key="4">
    <source>
        <dbReference type="EMBL" id="GAA0142932.1"/>
    </source>
</evidence>
<evidence type="ECO:0000313" key="5">
    <source>
        <dbReference type="Proteomes" id="UP001454036"/>
    </source>
</evidence>
<name>A0AAV3NYU9_LITER</name>
<organism evidence="4 5">
    <name type="scientific">Lithospermum erythrorhizon</name>
    <name type="common">Purple gromwell</name>
    <name type="synonym">Lithospermum officinale var. erythrorhizon</name>
    <dbReference type="NCBI Taxonomy" id="34254"/>
    <lineage>
        <taxon>Eukaryota</taxon>
        <taxon>Viridiplantae</taxon>
        <taxon>Streptophyta</taxon>
        <taxon>Embryophyta</taxon>
        <taxon>Tracheophyta</taxon>
        <taxon>Spermatophyta</taxon>
        <taxon>Magnoliopsida</taxon>
        <taxon>eudicotyledons</taxon>
        <taxon>Gunneridae</taxon>
        <taxon>Pentapetalae</taxon>
        <taxon>asterids</taxon>
        <taxon>lamiids</taxon>
        <taxon>Boraginales</taxon>
        <taxon>Boraginaceae</taxon>
        <taxon>Boraginoideae</taxon>
        <taxon>Lithospermeae</taxon>
        <taxon>Lithospermum</taxon>
    </lineage>
</organism>
<keyword evidence="1" id="KW-0808">Transferase</keyword>
<gene>
    <name evidence="4" type="ORF">LIER_35655</name>
</gene>
<protein>
    <recommendedName>
        <fullName evidence="3">FAE domain-containing protein</fullName>
    </recommendedName>
</protein>
<evidence type="ECO:0000256" key="1">
    <source>
        <dbReference type="ARBA" id="ARBA00023315"/>
    </source>
</evidence>
<feature type="domain" description="FAE" evidence="3">
    <location>
        <begin position="1"/>
        <end position="112"/>
    </location>
</feature>
<dbReference type="EMBL" id="BAABME010015780">
    <property type="protein sequence ID" value="GAA0142932.1"/>
    <property type="molecule type" value="Genomic_DNA"/>
</dbReference>
<sequence length="201" mass="22780">MYKGKDRSMMILNCLFRMGSAAILISNKKELIKNSAKYELLYSVRTQRAFDDTGYYSDHCEEDSEGLTGVTLKKDLLQVAGETLRCNISILGAKMLPIREKILHGVSLFHRKFIDKSIDIYMPNFKTVIQHFCLPTSGKALTLKLKKELKKGMWCGNLAWELELDQSVIYSLVWKCNKCIDCGSVASGGPWDDTIHQYPVG</sequence>
<dbReference type="PANTHER" id="PTHR31561">
    <property type="entry name" value="3-KETOACYL-COA SYNTHASE"/>
    <property type="match status" value="1"/>
</dbReference>
<evidence type="ECO:0000256" key="2">
    <source>
        <dbReference type="ARBA" id="ARBA00047375"/>
    </source>
</evidence>
<dbReference type="GO" id="GO:0009922">
    <property type="term" value="F:fatty acid elongase activity"/>
    <property type="evidence" value="ECO:0007669"/>
    <property type="project" value="UniProtKB-EC"/>
</dbReference>
<dbReference type="GO" id="GO:0006633">
    <property type="term" value="P:fatty acid biosynthetic process"/>
    <property type="evidence" value="ECO:0007669"/>
    <property type="project" value="InterPro"/>
</dbReference>
<dbReference type="Proteomes" id="UP001454036">
    <property type="component" value="Unassembled WGS sequence"/>
</dbReference>
<keyword evidence="1" id="KW-0012">Acyltransferase</keyword>
<dbReference type="InterPro" id="IPR012392">
    <property type="entry name" value="3-ktacl-CoA_syn"/>
</dbReference>
<proteinExistence type="predicted"/>
<dbReference type="AlphaFoldDB" id="A0AAV3NYU9"/>
<dbReference type="InterPro" id="IPR013601">
    <property type="entry name" value="FAE1_typ3_polyketide_synth"/>
</dbReference>
<comment type="caution">
    <text evidence="4">The sequence shown here is derived from an EMBL/GenBank/DDBJ whole genome shotgun (WGS) entry which is preliminary data.</text>
</comment>
<reference evidence="4 5" key="1">
    <citation type="submission" date="2024-01" db="EMBL/GenBank/DDBJ databases">
        <title>The complete chloroplast genome sequence of Lithospermum erythrorhizon: insights into the phylogenetic relationship among Boraginaceae species and the maternal lineages of purple gromwells.</title>
        <authorList>
            <person name="Okada T."/>
            <person name="Watanabe K."/>
        </authorList>
    </citation>
    <scope>NUCLEOTIDE SEQUENCE [LARGE SCALE GENOMIC DNA]</scope>
</reference>
<accession>A0AAV3NYU9</accession>
<evidence type="ECO:0000259" key="3">
    <source>
        <dbReference type="Pfam" id="PF08392"/>
    </source>
</evidence>
<comment type="catalytic activity">
    <reaction evidence="2">
        <text>a very-long-chain acyl-CoA + malonyl-CoA + H(+) = a very-long-chain 3-oxoacyl-CoA + CO2 + CoA</text>
        <dbReference type="Rhea" id="RHEA:32727"/>
        <dbReference type="ChEBI" id="CHEBI:15378"/>
        <dbReference type="ChEBI" id="CHEBI:16526"/>
        <dbReference type="ChEBI" id="CHEBI:57287"/>
        <dbReference type="ChEBI" id="CHEBI:57384"/>
        <dbReference type="ChEBI" id="CHEBI:90725"/>
        <dbReference type="ChEBI" id="CHEBI:90736"/>
        <dbReference type="EC" id="2.3.1.199"/>
    </reaction>
</comment>
<keyword evidence="5" id="KW-1185">Reference proteome</keyword>
<dbReference type="Pfam" id="PF08392">
    <property type="entry name" value="FAE1_CUT1_RppA"/>
    <property type="match status" value="1"/>
</dbReference>
<dbReference type="GO" id="GO:0016020">
    <property type="term" value="C:membrane"/>
    <property type="evidence" value="ECO:0007669"/>
    <property type="project" value="InterPro"/>
</dbReference>
<dbReference type="Gene3D" id="3.40.47.10">
    <property type="match status" value="1"/>
</dbReference>